<evidence type="ECO:0000313" key="3">
    <source>
        <dbReference type="Proteomes" id="UP001199355"/>
    </source>
</evidence>
<dbReference type="AlphaFoldDB" id="A0AAE3B044"/>
<dbReference type="Gene3D" id="1.10.10.10">
    <property type="entry name" value="Winged helix-like DNA-binding domain superfamily/Winged helix DNA-binding domain"/>
    <property type="match status" value="1"/>
</dbReference>
<gene>
    <name evidence="2" type="ORF">LKD45_16155</name>
</gene>
<accession>A0AAE3B044</accession>
<feature type="domain" description="RNA polymerase sigma factor 70 region 4 type 2" evidence="1">
    <location>
        <begin position="51"/>
        <end position="102"/>
    </location>
</feature>
<dbReference type="RefSeq" id="WP_308729174.1">
    <property type="nucleotide sequence ID" value="NZ_JAJEQF010000068.1"/>
</dbReference>
<organism evidence="2 3">
    <name type="scientific">Gallintestinimicrobium propionicum</name>
    <dbReference type="NCBI Taxonomy" id="2981770"/>
    <lineage>
        <taxon>Bacteria</taxon>
        <taxon>Bacillati</taxon>
        <taxon>Bacillota</taxon>
        <taxon>Clostridia</taxon>
        <taxon>Lachnospirales</taxon>
        <taxon>Lachnospiraceae</taxon>
        <taxon>Gallintestinimicrobium</taxon>
    </lineage>
</organism>
<evidence type="ECO:0000259" key="1">
    <source>
        <dbReference type="Pfam" id="PF08281"/>
    </source>
</evidence>
<proteinExistence type="predicted"/>
<dbReference type="InterPro" id="IPR013324">
    <property type="entry name" value="RNA_pol_sigma_r3/r4-like"/>
</dbReference>
<dbReference type="GO" id="GO:0006352">
    <property type="term" value="P:DNA-templated transcription initiation"/>
    <property type="evidence" value="ECO:0007669"/>
    <property type="project" value="InterPro"/>
</dbReference>
<comment type="caution">
    <text evidence="2">The sequence shown here is derived from an EMBL/GenBank/DDBJ whole genome shotgun (WGS) entry which is preliminary data.</text>
</comment>
<sequence length="112" mass="13341">MFDLKWGGIKQKGGKNKLVREISLESLWEKGIEISTDDTVWSIIEKEIDLEKLYVAIHRLDIWEKIVLQKIFWEGLSEKRIAEELNISRSTLNYRKGKIYKKIREEVEKGKY</sequence>
<reference evidence="2 3" key="1">
    <citation type="submission" date="2021-10" db="EMBL/GenBank/DDBJ databases">
        <title>Anaerobic single-cell dispensing facilitates the cultivation of human gut bacteria.</title>
        <authorList>
            <person name="Afrizal A."/>
        </authorList>
    </citation>
    <scope>NUCLEOTIDE SEQUENCE [LARGE SCALE GENOMIC DNA]</scope>
    <source>
        <strain evidence="2 3">CLA-AA-H244</strain>
    </source>
</reference>
<dbReference type="GO" id="GO:0016987">
    <property type="term" value="F:sigma factor activity"/>
    <property type="evidence" value="ECO:0007669"/>
    <property type="project" value="InterPro"/>
</dbReference>
<keyword evidence="3" id="KW-1185">Reference proteome</keyword>
<dbReference type="InterPro" id="IPR013249">
    <property type="entry name" value="RNA_pol_sigma70_r4_t2"/>
</dbReference>
<dbReference type="GO" id="GO:0003677">
    <property type="term" value="F:DNA binding"/>
    <property type="evidence" value="ECO:0007669"/>
    <property type="project" value="InterPro"/>
</dbReference>
<name>A0AAE3B044_9FIRM</name>
<dbReference type="SUPFAM" id="SSF88659">
    <property type="entry name" value="Sigma3 and sigma4 domains of RNA polymerase sigma factors"/>
    <property type="match status" value="1"/>
</dbReference>
<dbReference type="InterPro" id="IPR036388">
    <property type="entry name" value="WH-like_DNA-bd_sf"/>
</dbReference>
<dbReference type="Pfam" id="PF08281">
    <property type="entry name" value="Sigma70_r4_2"/>
    <property type="match status" value="1"/>
</dbReference>
<protein>
    <submittedName>
        <fullName evidence="2">LuxR C-terminal-related transcriptional regulator</fullName>
    </submittedName>
</protein>
<evidence type="ECO:0000313" key="2">
    <source>
        <dbReference type="EMBL" id="MCC2169193.1"/>
    </source>
</evidence>
<dbReference type="EMBL" id="JAJEQF010000068">
    <property type="protein sequence ID" value="MCC2169193.1"/>
    <property type="molecule type" value="Genomic_DNA"/>
</dbReference>
<dbReference type="Proteomes" id="UP001199355">
    <property type="component" value="Unassembled WGS sequence"/>
</dbReference>